<gene>
    <name evidence="6" type="ORF">K504DRAFT_421042</name>
</gene>
<dbReference type="Pfam" id="PF00134">
    <property type="entry name" value="Cyclin_N"/>
    <property type="match status" value="1"/>
</dbReference>
<proteinExistence type="predicted"/>
<organism evidence="6 7">
    <name type="scientific">Pleomassaria siparia CBS 279.74</name>
    <dbReference type="NCBI Taxonomy" id="1314801"/>
    <lineage>
        <taxon>Eukaryota</taxon>
        <taxon>Fungi</taxon>
        <taxon>Dikarya</taxon>
        <taxon>Ascomycota</taxon>
        <taxon>Pezizomycotina</taxon>
        <taxon>Dothideomycetes</taxon>
        <taxon>Pleosporomycetidae</taxon>
        <taxon>Pleosporales</taxon>
        <taxon>Pleomassariaceae</taxon>
        <taxon>Pleomassaria</taxon>
    </lineage>
</organism>
<evidence type="ECO:0000259" key="5">
    <source>
        <dbReference type="Pfam" id="PF16899"/>
    </source>
</evidence>
<dbReference type="InterPro" id="IPR006671">
    <property type="entry name" value="Cyclin_N"/>
</dbReference>
<dbReference type="CDD" id="cd20525">
    <property type="entry name" value="CYCLIN_CCNH_rpt2"/>
    <property type="match status" value="1"/>
</dbReference>
<evidence type="ECO:0000313" key="7">
    <source>
        <dbReference type="Proteomes" id="UP000799428"/>
    </source>
</evidence>
<name>A0A6G1KPU2_9PLEO</name>
<keyword evidence="7" id="KW-1185">Reference proteome</keyword>
<feature type="compositionally biased region" description="Basic and acidic residues" evidence="3">
    <location>
        <begin position="384"/>
        <end position="393"/>
    </location>
</feature>
<reference evidence="6" key="1">
    <citation type="journal article" date="2020" name="Stud. Mycol.">
        <title>101 Dothideomycetes genomes: a test case for predicting lifestyles and emergence of pathogens.</title>
        <authorList>
            <person name="Haridas S."/>
            <person name="Albert R."/>
            <person name="Binder M."/>
            <person name="Bloem J."/>
            <person name="Labutti K."/>
            <person name="Salamov A."/>
            <person name="Andreopoulos B."/>
            <person name="Baker S."/>
            <person name="Barry K."/>
            <person name="Bills G."/>
            <person name="Bluhm B."/>
            <person name="Cannon C."/>
            <person name="Castanera R."/>
            <person name="Culley D."/>
            <person name="Daum C."/>
            <person name="Ezra D."/>
            <person name="Gonzalez J."/>
            <person name="Henrissat B."/>
            <person name="Kuo A."/>
            <person name="Liang C."/>
            <person name="Lipzen A."/>
            <person name="Lutzoni F."/>
            <person name="Magnuson J."/>
            <person name="Mondo S."/>
            <person name="Nolan M."/>
            <person name="Ohm R."/>
            <person name="Pangilinan J."/>
            <person name="Park H.-J."/>
            <person name="Ramirez L."/>
            <person name="Alfaro M."/>
            <person name="Sun H."/>
            <person name="Tritt A."/>
            <person name="Yoshinaga Y."/>
            <person name="Zwiers L.-H."/>
            <person name="Turgeon B."/>
            <person name="Goodwin S."/>
            <person name="Spatafora J."/>
            <person name="Crous P."/>
            <person name="Grigoriev I."/>
        </authorList>
    </citation>
    <scope>NUCLEOTIDE SEQUENCE</scope>
    <source>
        <strain evidence="6">CBS 279.74</strain>
    </source>
</reference>
<evidence type="ECO:0000313" key="6">
    <source>
        <dbReference type="EMBL" id="KAF2714858.1"/>
    </source>
</evidence>
<evidence type="ECO:0000256" key="3">
    <source>
        <dbReference type="SAM" id="MobiDB-lite"/>
    </source>
</evidence>
<feature type="region of interest" description="Disordered" evidence="3">
    <location>
        <begin position="365"/>
        <end position="407"/>
    </location>
</feature>
<dbReference type="GO" id="GO:0016538">
    <property type="term" value="F:cyclin-dependent protein serine/threonine kinase regulator activity"/>
    <property type="evidence" value="ECO:0007669"/>
    <property type="project" value="InterPro"/>
</dbReference>
<keyword evidence="2" id="KW-0195">Cyclin</keyword>
<dbReference type="InterPro" id="IPR031658">
    <property type="entry name" value="Cyclin_C_2"/>
</dbReference>
<feature type="domain" description="Cyclin C-terminal" evidence="5">
    <location>
        <begin position="180"/>
        <end position="311"/>
    </location>
</feature>
<feature type="compositionally biased region" description="Basic and acidic residues" evidence="3">
    <location>
        <begin position="365"/>
        <end position="377"/>
    </location>
</feature>
<dbReference type="Gene3D" id="1.10.472.10">
    <property type="entry name" value="Cyclin-like"/>
    <property type="match status" value="2"/>
</dbReference>
<sequence>MKLTEDDIYRSSTQYRNWSFTPAQLTAQRLKTNQQASERVKAAVARQRAQRARQSQLDSANTSESERNEVVCLTPEEELKLVDTFCDVAQKLGDFCNYPAEITATCIQFVRRFYLFNSPMTYEGQNITRTAMFIANKAESHFLDVEVFSSQCGKNSTAEKILAPEYLIIQALRYNLDVKHPFRALKGGHLELVELARGNLATLPNASQTATELQNEMLQLPRKAGGPAVKMTGPELEKRLGEAYGFAAYILKTAALLTDSYFLYTPSQIWLAAHLLADEPVTLFYLSTKIPPSHPTYSKLVTTIRACATLISSHRSYRSDRSSAEEKDIRDQQAREEIKALVKKLRQCRDPDKVDLVKLNQAQKRDAVHEGGLEENKAKRRKLQREGYEKEADGFWGPDIAKNGGGK</sequence>
<dbReference type="EMBL" id="MU005764">
    <property type="protein sequence ID" value="KAF2714858.1"/>
    <property type="molecule type" value="Genomic_DNA"/>
</dbReference>
<dbReference type="Pfam" id="PF16899">
    <property type="entry name" value="Cyclin_C_2"/>
    <property type="match status" value="1"/>
</dbReference>
<protein>
    <recommendedName>
        <fullName evidence="1">RNA polymerase II holoenzyme cyclin-like subunit</fullName>
    </recommendedName>
</protein>
<dbReference type="OrthoDB" id="340962at2759"/>
<dbReference type="InterPro" id="IPR036915">
    <property type="entry name" value="Cyclin-like_sf"/>
</dbReference>
<evidence type="ECO:0000256" key="1">
    <source>
        <dbReference type="ARBA" id="ARBA00014912"/>
    </source>
</evidence>
<dbReference type="InterPro" id="IPR043198">
    <property type="entry name" value="Cyclin/Ssn8"/>
</dbReference>
<dbReference type="AlphaFoldDB" id="A0A6G1KPU2"/>
<dbReference type="GO" id="GO:0006357">
    <property type="term" value="P:regulation of transcription by RNA polymerase II"/>
    <property type="evidence" value="ECO:0007669"/>
    <property type="project" value="InterPro"/>
</dbReference>
<evidence type="ECO:0000259" key="4">
    <source>
        <dbReference type="Pfam" id="PF00134"/>
    </source>
</evidence>
<feature type="domain" description="Cyclin N-terminal" evidence="4">
    <location>
        <begin position="97"/>
        <end position="176"/>
    </location>
</feature>
<dbReference type="PANTHER" id="PTHR10026">
    <property type="entry name" value="CYCLIN"/>
    <property type="match status" value="1"/>
</dbReference>
<dbReference type="Proteomes" id="UP000799428">
    <property type="component" value="Unassembled WGS sequence"/>
</dbReference>
<accession>A0A6G1KPU2</accession>
<dbReference type="CDD" id="cd20524">
    <property type="entry name" value="CYCLIN_CCNH_rpt1"/>
    <property type="match status" value="1"/>
</dbReference>
<evidence type="ECO:0000256" key="2">
    <source>
        <dbReference type="ARBA" id="ARBA00023127"/>
    </source>
</evidence>
<dbReference type="SUPFAM" id="SSF47954">
    <property type="entry name" value="Cyclin-like"/>
    <property type="match status" value="2"/>
</dbReference>